<evidence type="ECO:0000256" key="3">
    <source>
        <dbReference type="ARBA" id="ARBA00022448"/>
    </source>
</evidence>
<evidence type="ECO:0000256" key="6">
    <source>
        <dbReference type="ARBA" id="ARBA00022781"/>
    </source>
</evidence>
<name>V5KVG4_9ALVE</name>
<dbReference type="GO" id="GO:0046933">
    <property type="term" value="F:proton-transporting ATP synthase activity, rotational mechanism"/>
    <property type="evidence" value="ECO:0007669"/>
    <property type="project" value="TreeGrafter"/>
</dbReference>
<keyword evidence="4" id="KW-0138">CF(0)</keyword>
<dbReference type="Pfam" id="PF00119">
    <property type="entry name" value="ATP-synt_A"/>
    <property type="match status" value="1"/>
</dbReference>
<dbReference type="NCBIfam" id="TIGR01131">
    <property type="entry name" value="ATP_synt_6_or_A"/>
    <property type="match status" value="1"/>
</dbReference>
<reference evidence="14" key="3">
    <citation type="journal article" date="2017" name="Curr. Biol.">
        <title>A New Lineage of Eukaryotes Illuminates Early Mitochondrial Genome Reduction.</title>
        <authorList>
            <person name="Janouskovec J."/>
            <person name="Tikhonenkov D.V."/>
            <person name="Burki F."/>
            <person name="Howe A.T."/>
            <person name="Rohwer F.L."/>
            <person name="Mylnikov A.P."/>
            <person name="Keeling P.J."/>
        </authorList>
    </citation>
    <scope>NUCLEOTIDE SEQUENCE</scope>
    <source>
        <strain evidence="14">Colp-7a</strain>
    </source>
</reference>
<accession>V5KVG4</accession>
<reference evidence="13" key="1">
    <citation type="journal article" date="2013" name="Curr. Biol.">
        <title>Colponemids represent multiple ancient alveolate lineages.</title>
        <authorList>
            <person name="Janouskovec J."/>
            <person name="Tikhonenkov D.V."/>
            <person name="Mikhailov K.V."/>
            <person name="Simdyanov T.G."/>
            <person name="Aleoshin V.V."/>
            <person name="Mylnikov A.P."/>
            <person name="Keeling P.J."/>
        </authorList>
    </citation>
    <scope>NUCLEOTIDE SEQUENCE</scope>
    <source>
        <strain evidence="13">Colp-7a</strain>
    </source>
</reference>
<dbReference type="PROSITE" id="PS00449">
    <property type="entry name" value="ATPASE_A"/>
    <property type="match status" value="1"/>
</dbReference>
<feature type="transmembrane region" description="Helical" evidence="12">
    <location>
        <begin position="177"/>
        <end position="197"/>
    </location>
</feature>
<feature type="transmembrane region" description="Helical" evidence="12">
    <location>
        <begin position="121"/>
        <end position="139"/>
    </location>
</feature>
<evidence type="ECO:0000256" key="5">
    <source>
        <dbReference type="ARBA" id="ARBA00022692"/>
    </source>
</evidence>
<sequence length="250" mass="27985">MKSPLIQFEKTPLSIFDNIDSYMIVSNSNLCVILIMGFQLIFLFESFTYVGKVKLYSLSIFFVEEIFFKLNEMFESMLGEQNRKLFDVFMTTLLGIAFLNLEGVIPYVFTMTSQISNTLGNSFPLFFGIIILAFIKHGVNFFTAFVPKGAPLVLAPLLVIIDFLSISFRVISLGVRLFANIMAGHTLLKVIVLFSNILSHASGIFLKGLNVSIGAIVLCLYVMETGIGALQSYVWTVLTGYYLTDSIKLH</sequence>
<dbReference type="EMBL" id="KF651057">
    <property type="protein sequence ID" value="AHA41614.1"/>
    <property type="molecule type" value="Genomic_DNA"/>
</dbReference>
<dbReference type="Gene3D" id="1.20.120.220">
    <property type="entry name" value="ATP synthase, F0 complex, subunit A"/>
    <property type="match status" value="1"/>
</dbReference>
<dbReference type="InterPro" id="IPR045083">
    <property type="entry name" value="ATP_synth_F0_asu_bact/mt"/>
</dbReference>
<evidence type="ECO:0000313" key="13">
    <source>
        <dbReference type="EMBL" id="AHA41614.1"/>
    </source>
</evidence>
<keyword evidence="7 12" id="KW-1133">Transmembrane helix</keyword>
<proteinExistence type="inferred from homology"/>
<evidence type="ECO:0000256" key="1">
    <source>
        <dbReference type="ARBA" id="ARBA00004141"/>
    </source>
</evidence>
<feature type="transmembrane region" description="Helical" evidence="12">
    <location>
        <begin position="88"/>
        <end position="109"/>
    </location>
</feature>
<dbReference type="GO" id="GO:0005743">
    <property type="term" value="C:mitochondrial inner membrane"/>
    <property type="evidence" value="ECO:0007669"/>
    <property type="project" value="UniProtKB-SubCell"/>
</dbReference>
<dbReference type="EMBL" id="MG202006">
    <property type="protein sequence ID" value="ATY40858.1"/>
    <property type="molecule type" value="Genomic_DNA"/>
</dbReference>
<evidence type="ECO:0000256" key="8">
    <source>
        <dbReference type="ARBA" id="ARBA00023065"/>
    </source>
</evidence>
<dbReference type="PANTHER" id="PTHR11410">
    <property type="entry name" value="ATP SYNTHASE SUBUNIT A"/>
    <property type="match status" value="1"/>
</dbReference>
<keyword evidence="13" id="KW-0496">Mitochondrion</keyword>
<organism evidence="13">
    <name type="scientific">Colponema vietnamica</name>
    <dbReference type="NCBI Taxonomy" id="1492817"/>
    <lineage>
        <taxon>Eukaryota</taxon>
        <taxon>Sar</taxon>
        <taxon>Alveolata</taxon>
        <taxon>Colponemida</taxon>
        <taxon>Colponemidia</taxon>
        <taxon>Colponema</taxon>
    </lineage>
</organism>
<geneLocation type="mitochondrion" evidence="13"/>
<dbReference type="PANTHER" id="PTHR11410:SF0">
    <property type="entry name" value="ATP SYNTHASE SUBUNIT A"/>
    <property type="match status" value="1"/>
</dbReference>
<keyword evidence="8" id="KW-0406">Ion transport</keyword>
<evidence type="ECO:0000256" key="4">
    <source>
        <dbReference type="ARBA" id="ARBA00022547"/>
    </source>
</evidence>
<dbReference type="InterPro" id="IPR035908">
    <property type="entry name" value="F0_ATP_A_sf"/>
</dbReference>
<keyword evidence="6" id="KW-0375">Hydrogen ion transport</keyword>
<evidence type="ECO:0000256" key="7">
    <source>
        <dbReference type="ARBA" id="ARBA00022989"/>
    </source>
</evidence>
<feature type="transmembrane region" description="Helical" evidence="12">
    <location>
        <begin position="21"/>
        <end position="43"/>
    </location>
</feature>
<evidence type="ECO:0000256" key="2">
    <source>
        <dbReference type="ARBA" id="ARBA00006810"/>
    </source>
</evidence>
<reference evidence="13" key="2">
    <citation type="journal article" date="2014" name="PLoS ONE">
        <title>Description of Colponema vietnamica sp.n. and Acavomonas peruviana n. gen. n. sp., two new alveolate phyla (Colponemidia nom. nov. and Acavomonidia nom. nov.) and their contributions to reconstructing the ancestral state of alveolates and eukaryotes.</title>
        <authorList>
            <person name="Tikhonenkov D.V."/>
            <person name="Janouskovec J."/>
            <person name="Mylnikov A.P."/>
            <person name="Mikhailov K.V."/>
            <person name="Simdyanov T.G."/>
            <person name="Aleoshin V.V."/>
            <person name="Keeling P.J."/>
        </authorList>
    </citation>
    <scope>NUCLEOTIDE SEQUENCE</scope>
    <source>
        <strain evidence="13">Colp-7a</strain>
    </source>
</reference>
<evidence type="ECO:0000256" key="9">
    <source>
        <dbReference type="ARBA" id="ARBA00023136"/>
    </source>
</evidence>
<keyword evidence="10" id="KW-0066">ATP synthesis</keyword>
<comment type="subcellular location">
    <subcellularLocation>
        <location evidence="1">Membrane</location>
        <topology evidence="1">Multi-pass membrane protein</topology>
    </subcellularLocation>
    <subcellularLocation>
        <location evidence="11">Mitochondrion inner membrane</location>
        <topology evidence="11">Multi-pass membrane protein</topology>
    </subcellularLocation>
</comment>
<dbReference type="SUPFAM" id="SSF81336">
    <property type="entry name" value="F1F0 ATP synthase subunit A"/>
    <property type="match status" value="1"/>
</dbReference>
<dbReference type="InterPro" id="IPR000568">
    <property type="entry name" value="ATP_synth_F0_asu"/>
</dbReference>
<keyword evidence="9 12" id="KW-0472">Membrane</keyword>
<dbReference type="GO" id="GO:0045259">
    <property type="term" value="C:proton-transporting ATP synthase complex"/>
    <property type="evidence" value="ECO:0007669"/>
    <property type="project" value="UniProtKB-KW"/>
</dbReference>
<evidence type="ECO:0000313" key="14">
    <source>
        <dbReference type="EMBL" id="ATY40858.1"/>
    </source>
</evidence>
<dbReference type="InterPro" id="IPR023011">
    <property type="entry name" value="ATP_synth_F0_asu_AS"/>
</dbReference>
<dbReference type="PRINTS" id="PR00123">
    <property type="entry name" value="ATPASEA"/>
</dbReference>
<dbReference type="AlphaFoldDB" id="V5KVG4"/>
<comment type="similarity">
    <text evidence="2">Belongs to the ATPase A chain family.</text>
</comment>
<feature type="transmembrane region" description="Helical" evidence="12">
    <location>
        <begin position="151"/>
        <end position="171"/>
    </location>
</feature>
<evidence type="ECO:0000256" key="11">
    <source>
        <dbReference type="RuleBase" id="RU004450"/>
    </source>
</evidence>
<protein>
    <recommendedName>
        <fullName evidence="11">ATP synthase subunit a</fullName>
    </recommendedName>
</protein>
<keyword evidence="3" id="KW-0813">Transport</keyword>
<evidence type="ECO:0000256" key="10">
    <source>
        <dbReference type="ARBA" id="ARBA00023310"/>
    </source>
</evidence>
<gene>
    <name evidence="13" type="primary">atp6</name>
</gene>
<dbReference type="CDD" id="cd00310">
    <property type="entry name" value="ATP-synt_Fo_a_6"/>
    <property type="match status" value="1"/>
</dbReference>
<evidence type="ECO:0000256" key="12">
    <source>
        <dbReference type="SAM" id="Phobius"/>
    </source>
</evidence>
<keyword evidence="5 12" id="KW-0812">Transmembrane</keyword>